<feature type="domain" description="NEAT" evidence="4">
    <location>
        <begin position="13"/>
        <end position="134"/>
    </location>
</feature>
<accession>A0A919YNQ3</accession>
<evidence type="ECO:0008006" key="8">
    <source>
        <dbReference type="Google" id="ProtNLM"/>
    </source>
</evidence>
<dbReference type="InterPro" id="IPR051465">
    <property type="entry name" value="Cell_Envelope_Struct_Comp"/>
</dbReference>
<feature type="compositionally biased region" description="Acidic residues" evidence="3">
    <location>
        <begin position="153"/>
        <end position="171"/>
    </location>
</feature>
<dbReference type="Gene3D" id="2.60.40.1850">
    <property type="match status" value="1"/>
</dbReference>
<dbReference type="AlphaFoldDB" id="A0A919YNQ3"/>
<sequence length="354" mass="37776">MGSASSSTDASKLADGTYYIDYTILYAKEDKTSMSAQYLVSPALLKVKDGKKTVSFTVLQSKEIVGLKLNGSEGIVSNEEPEQNRRVVTFELDDLSAIHPAWISINWVIEAINFKYINEYDIRFQFLPETIEAVDAAAAVPTKAGNVGFPSGYDDDNGAAEEEAAGEEPGEEQTAAGSFADVEGHWAKSAISRAVEQGIASGYHDGTFKPNAVISRAEFAVLISRALELPQAQSSSSFADQASIPDWASEHIKRAAAAKLISGYSDGTFRASSNISRAELAVVIARAAGLQLNEADALSFADKQLIPQWAQQEVAAAVKAGLISGTSDNKFEPAASATRAEALTLIMRLLDAKL</sequence>
<dbReference type="SUPFAM" id="SSF158911">
    <property type="entry name" value="NEAT domain-like"/>
    <property type="match status" value="1"/>
</dbReference>
<comment type="subcellular location">
    <subcellularLocation>
        <location evidence="1">Cell envelope</location>
    </subcellularLocation>
</comment>
<dbReference type="CDD" id="cd06920">
    <property type="entry name" value="NEAT"/>
    <property type="match status" value="1"/>
</dbReference>
<dbReference type="Pfam" id="PF00395">
    <property type="entry name" value="SLH"/>
    <property type="match status" value="3"/>
</dbReference>
<dbReference type="Proteomes" id="UP000683139">
    <property type="component" value="Unassembled WGS sequence"/>
</dbReference>
<dbReference type="InterPro" id="IPR001119">
    <property type="entry name" value="SLH_dom"/>
</dbReference>
<comment type="caution">
    <text evidence="6">The sequence shown here is derived from an EMBL/GenBank/DDBJ whole genome shotgun (WGS) entry which is preliminary data.</text>
</comment>
<evidence type="ECO:0000259" key="5">
    <source>
        <dbReference type="PROSITE" id="PS51272"/>
    </source>
</evidence>
<keyword evidence="2" id="KW-0732">Signal</keyword>
<dbReference type="PANTHER" id="PTHR43308">
    <property type="entry name" value="OUTER MEMBRANE PROTEIN ALPHA-RELATED"/>
    <property type="match status" value="1"/>
</dbReference>
<keyword evidence="7" id="KW-1185">Reference proteome</keyword>
<evidence type="ECO:0000259" key="4">
    <source>
        <dbReference type="PROSITE" id="PS50978"/>
    </source>
</evidence>
<feature type="domain" description="SLH" evidence="5">
    <location>
        <begin position="297"/>
        <end position="354"/>
    </location>
</feature>
<evidence type="ECO:0000256" key="1">
    <source>
        <dbReference type="ARBA" id="ARBA00004196"/>
    </source>
</evidence>
<dbReference type="PROSITE" id="PS51272">
    <property type="entry name" value="SLH"/>
    <property type="match status" value="3"/>
</dbReference>
<dbReference type="InterPro" id="IPR006635">
    <property type="entry name" value="NEAT_dom"/>
</dbReference>
<dbReference type="InterPro" id="IPR037250">
    <property type="entry name" value="NEAT_dom_sf"/>
</dbReference>
<name>A0A919YNQ3_9BACL</name>
<feature type="domain" description="SLH" evidence="5">
    <location>
        <begin position="174"/>
        <end position="237"/>
    </location>
</feature>
<evidence type="ECO:0000313" key="7">
    <source>
        <dbReference type="Proteomes" id="UP000683139"/>
    </source>
</evidence>
<feature type="domain" description="SLH" evidence="5">
    <location>
        <begin position="238"/>
        <end position="296"/>
    </location>
</feature>
<evidence type="ECO:0000313" key="6">
    <source>
        <dbReference type="EMBL" id="GIP15484.1"/>
    </source>
</evidence>
<protein>
    <recommendedName>
        <fullName evidence="8">S-layer homology domain-containing protein</fullName>
    </recommendedName>
</protein>
<reference evidence="6" key="1">
    <citation type="submission" date="2021-03" db="EMBL/GenBank/DDBJ databases">
        <title>Antimicrobial resistance genes in bacteria isolated from Japanese honey, and their potential for conferring macrolide and lincosamide resistance in the American foulbrood pathogen Paenibacillus larvae.</title>
        <authorList>
            <person name="Okamoto M."/>
            <person name="Kumagai M."/>
            <person name="Kanamori H."/>
            <person name="Takamatsu D."/>
        </authorList>
    </citation>
    <scope>NUCLEOTIDE SEQUENCE</scope>
    <source>
        <strain evidence="6">J40TS1</strain>
    </source>
</reference>
<dbReference type="PROSITE" id="PS50978">
    <property type="entry name" value="NEAT"/>
    <property type="match status" value="1"/>
</dbReference>
<dbReference type="EMBL" id="BOSE01000001">
    <property type="protein sequence ID" value="GIP15484.1"/>
    <property type="molecule type" value="Genomic_DNA"/>
</dbReference>
<dbReference type="PANTHER" id="PTHR43308:SF5">
    <property type="entry name" value="S-LAYER PROTEIN _ PEPTIDOGLYCAN ENDO-BETA-N-ACETYLGLUCOSAMINIDASE"/>
    <property type="match status" value="1"/>
</dbReference>
<proteinExistence type="predicted"/>
<organism evidence="6 7">
    <name type="scientific">Paenibacillus montaniterrae</name>
    <dbReference type="NCBI Taxonomy" id="429341"/>
    <lineage>
        <taxon>Bacteria</taxon>
        <taxon>Bacillati</taxon>
        <taxon>Bacillota</taxon>
        <taxon>Bacilli</taxon>
        <taxon>Bacillales</taxon>
        <taxon>Paenibacillaceae</taxon>
        <taxon>Paenibacillus</taxon>
    </lineage>
</organism>
<evidence type="ECO:0000256" key="2">
    <source>
        <dbReference type="ARBA" id="ARBA00022729"/>
    </source>
</evidence>
<dbReference type="SMART" id="SM00725">
    <property type="entry name" value="NEAT"/>
    <property type="match status" value="1"/>
</dbReference>
<feature type="region of interest" description="Disordered" evidence="3">
    <location>
        <begin position="148"/>
        <end position="175"/>
    </location>
</feature>
<dbReference type="GO" id="GO:0030313">
    <property type="term" value="C:cell envelope"/>
    <property type="evidence" value="ECO:0007669"/>
    <property type="project" value="UniProtKB-SubCell"/>
</dbReference>
<evidence type="ECO:0000256" key="3">
    <source>
        <dbReference type="SAM" id="MobiDB-lite"/>
    </source>
</evidence>
<gene>
    <name evidence="6" type="ORF">J40TS1_11260</name>
</gene>
<dbReference type="Pfam" id="PF05031">
    <property type="entry name" value="NEAT"/>
    <property type="match status" value="1"/>
</dbReference>